<dbReference type="EMBL" id="SELH01000013">
    <property type="protein sequence ID" value="TWP29896.1"/>
    <property type="molecule type" value="Genomic_DNA"/>
</dbReference>
<proteinExistence type="predicted"/>
<comment type="caution">
    <text evidence="2">The sequence shown here is derived from an EMBL/GenBank/DDBJ whole genome shotgun (WGS) entry which is preliminary data.</text>
</comment>
<sequence length="201" mass="23574">MKKLLSLLFCIFLMVSCQSQIDLEGLTPGEDISTLAKNLKETREDREPNYGLLGYRTENLDQYKFGEVSFSKYELPDGNVADYSDSYLFVDNFKKNRYLGFRLLLVNEKEGNQLLDYLRKQYGEPEVHEGSGKDKAYVWYVKDQWILFNQKYGRKNQKGENFTSTYCMFVKQGTRVENSTDPKVFTILESFNMAYPKKEKK</sequence>
<feature type="signal peptide" evidence="1">
    <location>
        <begin position="1"/>
        <end position="19"/>
    </location>
</feature>
<gene>
    <name evidence="2" type="ORF">ETU09_02630</name>
</gene>
<evidence type="ECO:0008006" key="4">
    <source>
        <dbReference type="Google" id="ProtNLM"/>
    </source>
</evidence>
<dbReference type="RefSeq" id="WP_146291706.1">
    <property type="nucleotide sequence ID" value="NZ_SELH01000013.1"/>
</dbReference>
<evidence type="ECO:0000256" key="1">
    <source>
        <dbReference type="SAM" id="SignalP"/>
    </source>
</evidence>
<dbReference type="OrthoDB" id="1360610at2"/>
<keyword evidence="3" id="KW-1185">Reference proteome</keyword>
<accession>A0A563DI04</accession>
<dbReference type="Proteomes" id="UP000319499">
    <property type="component" value="Unassembled WGS sequence"/>
</dbReference>
<keyword evidence="1" id="KW-0732">Signal</keyword>
<dbReference type="AlphaFoldDB" id="A0A563DI04"/>
<reference evidence="2 3" key="1">
    <citation type="submission" date="2019-02" db="EMBL/GenBank/DDBJ databases">
        <title>Apibacter muscae sp. nov.: a novel member of the house fly microbiota.</title>
        <authorList>
            <person name="Park R."/>
        </authorList>
    </citation>
    <scope>NUCLEOTIDE SEQUENCE [LARGE SCALE GENOMIC DNA]</scope>
    <source>
        <strain evidence="2 3">AL1</strain>
    </source>
</reference>
<protein>
    <recommendedName>
        <fullName evidence="4">Lipoprotein</fullName>
    </recommendedName>
</protein>
<feature type="chain" id="PRO_5021899254" description="Lipoprotein" evidence="1">
    <location>
        <begin position="20"/>
        <end position="201"/>
    </location>
</feature>
<organism evidence="2 3">
    <name type="scientific">Apibacter muscae</name>
    <dbReference type="NCBI Taxonomy" id="2509004"/>
    <lineage>
        <taxon>Bacteria</taxon>
        <taxon>Pseudomonadati</taxon>
        <taxon>Bacteroidota</taxon>
        <taxon>Flavobacteriia</taxon>
        <taxon>Flavobacteriales</taxon>
        <taxon>Weeksellaceae</taxon>
        <taxon>Apibacter</taxon>
    </lineage>
</organism>
<name>A0A563DI04_9FLAO</name>
<dbReference type="PROSITE" id="PS51257">
    <property type="entry name" value="PROKAR_LIPOPROTEIN"/>
    <property type="match status" value="1"/>
</dbReference>
<evidence type="ECO:0000313" key="3">
    <source>
        <dbReference type="Proteomes" id="UP000319499"/>
    </source>
</evidence>
<evidence type="ECO:0000313" key="2">
    <source>
        <dbReference type="EMBL" id="TWP29896.1"/>
    </source>
</evidence>